<accession>A0ABZ1C6N0</accession>
<organism evidence="9 10">
    <name type="scientific">Actomonas aquatica</name>
    <dbReference type="NCBI Taxonomy" id="2866162"/>
    <lineage>
        <taxon>Bacteria</taxon>
        <taxon>Pseudomonadati</taxon>
        <taxon>Verrucomicrobiota</taxon>
        <taxon>Opitutia</taxon>
        <taxon>Opitutales</taxon>
        <taxon>Opitutaceae</taxon>
        <taxon>Actomonas</taxon>
    </lineage>
</organism>
<evidence type="ECO:0000256" key="3">
    <source>
        <dbReference type="ARBA" id="ARBA00022448"/>
    </source>
</evidence>
<evidence type="ECO:0000256" key="7">
    <source>
        <dbReference type="ARBA" id="ARBA00023237"/>
    </source>
</evidence>
<dbReference type="InterPro" id="IPR003423">
    <property type="entry name" value="OMP_efflux"/>
</dbReference>
<evidence type="ECO:0000256" key="1">
    <source>
        <dbReference type="ARBA" id="ARBA00004442"/>
    </source>
</evidence>
<dbReference type="PANTHER" id="PTHR30026:SF20">
    <property type="entry name" value="OUTER MEMBRANE PROTEIN TOLC"/>
    <property type="match status" value="1"/>
</dbReference>
<evidence type="ECO:0000313" key="10">
    <source>
        <dbReference type="Proteomes" id="UP000738431"/>
    </source>
</evidence>
<reference evidence="9 10" key="1">
    <citation type="submission" date="2023-12" db="EMBL/GenBank/DDBJ databases">
        <title>Description of an unclassified Opitutus bacterium of Verrucomicrobiota.</title>
        <authorList>
            <person name="Zhang D.-F."/>
        </authorList>
    </citation>
    <scope>NUCLEOTIDE SEQUENCE [LARGE SCALE GENOMIC DNA]</scope>
    <source>
        <strain evidence="9 10">WL0086</strain>
    </source>
</reference>
<evidence type="ECO:0000256" key="2">
    <source>
        <dbReference type="ARBA" id="ARBA00007613"/>
    </source>
</evidence>
<keyword evidence="3" id="KW-0813">Transport</keyword>
<keyword evidence="5" id="KW-0812">Transmembrane</keyword>
<feature type="signal peptide" evidence="8">
    <location>
        <begin position="1"/>
        <end position="30"/>
    </location>
</feature>
<keyword evidence="6" id="KW-0472">Membrane</keyword>
<keyword evidence="4" id="KW-1134">Transmembrane beta strand</keyword>
<evidence type="ECO:0000256" key="6">
    <source>
        <dbReference type="ARBA" id="ARBA00023136"/>
    </source>
</evidence>
<protein>
    <submittedName>
        <fullName evidence="9">TolC family protein</fullName>
    </submittedName>
</protein>
<gene>
    <name evidence="9" type="ORF">K1X11_015320</name>
</gene>
<evidence type="ECO:0000313" key="9">
    <source>
        <dbReference type="EMBL" id="WRQ86184.1"/>
    </source>
</evidence>
<keyword evidence="8" id="KW-0732">Signal</keyword>
<dbReference type="Proteomes" id="UP000738431">
    <property type="component" value="Chromosome"/>
</dbReference>
<evidence type="ECO:0000256" key="5">
    <source>
        <dbReference type="ARBA" id="ARBA00022692"/>
    </source>
</evidence>
<evidence type="ECO:0000256" key="4">
    <source>
        <dbReference type="ARBA" id="ARBA00022452"/>
    </source>
</evidence>
<dbReference type="SUPFAM" id="SSF56954">
    <property type="entry name" value="Outer membrane efflux proteins (OEP)"/>
    <property type="match status" value="1"/>
</dbReference>
<comment type="subcellular location">
    <subcellularLocation>
        <location evidence="1">Cell outer membrane</location>
    </subcellularLocation>
</comment>
<name>A0ABZ1C6N0_9BACT</name>
<proteinExistence type="inferred from homology"/>
<dbReference type="Gene3D" id="1.20.1600.10">
    <property type="entry name" value="Outer membrane efflux proteins (OEP)"/>
    <property type="match status" value="1"/>
</dbReference>
<evidence type="ECO:0000256" key="8">
    <source>
        <dbReference type="SAM" id="SignalP"/>
    </source>
</evidence>
<feature type="chain" id="PRO_5046212958" evidence="8">
    <location>
        <begin position="31"/>
        <end position="511"/>
    </location>
</feature>
<dbReference type="PANTHER" id="PTHR30026">
    <property type="entry name" value="OUTER MEMBRANE PROTEIN TOLC"/>
    <property type="match status" value="1"/>
</dbReference>
<dbReference type="RefSeq" id="WP_324726002.1">
    <property type="nucleotide sequence ID" value="NZ_CP139781.1"/>
</dbReference>
<keyword evidence="7" id="KW-0998">Cell outer membrane</keyword>
<sequence>MRFFRSLPAPRVSLAIATLAFPFVGPTVQAADSSAAAYSLHDLLVAALNTNLELRAKRIDPILQDLQVDAAWGEFMPNAVIAGNYSSTERPKTSQELSSLGSIFGGEDDPILNDDLGRLQVGLTGKLPTGMTYEAMTGVDEARNDYNNFNSEFISNSTLAITQPLLRDFGFKANLAEVRLRRRAADASRFELRAVALRIMRDVTNAYHELVYAEENVRVKEEAVQVAEDLVHENNRRFEEGRMAPIDVTQAQSRVAEAKEELLVARNFLEQRQNQILELTRDSFDLDDTEIVVETDFILDDAPVIDREAALVDLFELNPSYLGSLELIEAEKIRVAYAKNQRWPRVDLRATFGYNGIGGTLTRSYRNYWERTQPSWSAGLVVNYPIWDKAGRSRVQQSEMRKEQAILELKRTEVVLLSAFDTALRDLNNAAARMELVQDSVRLADSALNAELKRLASGLTTSFNVAQAQRDVSTARSRALATRVDLNRAYTQLGFVLGTLPRDLKIEMIDE</sequence>
<dbReference type="InterPro" id="IPR051906">
    <property type="entry name" value="TolC-like"/>
</dbReference>
<comment type="similarity">
    <text evidence="2">Belongs to the outer membrane factor (OMF) (TC 1.B.17) family.</text>
</comment>
<keyword evidence="10" id="KW-1185">Reference proteome</keyword>
<dbReference type="EMBL" id="CP139781">
    <property type="protein sequence ID" value="WRQ86184.1"/>
    <property type="molecule type" value="Genomic_DNA"/>
</dbReference>
<dbReference type="Pfam" id="PF02321">
    <property type="entry name" value="OEP"/>
    <property type="match status" value="2"/>
</dbReference>